<dbReference type="InterPro" id="IPR027417">
    <property type="entry name" value="P-loop_NTPase"/>
</dbReference>
<dbReference type="EMBL" id="FPKW01000004">
    <property type="protein sequence ID" value="SFZ92991.1"/>
    <property type="molecule type" value="Genomic_DNA"/>
</dbReference>
<dbReference type="STRING" id="1612149.SAMN05216324_10477"/>
<evidence type="ECO:0000259" key="1">
    <source>
        <dbReference type="Pfam" id="PF19993"/>
    </source>
</evidence>
<gene>
    <name evidence="2" type="ORF">SAMN05216324_10477</name>
</gene>
<evidence type="ECO:0000313" key="2">
    <source>
        <dbReference type="EMBL" id="SFZ92991.1"/>
    </source>
</evidence>
<organism evidence="2 3">
    <name type="scientific">Chryseobacterium limigenitum</name>
    <dbReference type="NCBI Taxonomy" id="1612149"/>
    <lineage>
        <taxon>Bacteria</taxon>
        <taxon>Pseudomonadati</taxon>
        <taxon>Bacteroidota</taxon>
        <taxon>Flavobacteriia</taxon>
        <taxon>Flavobacteriales</taxon>
        <taxon>Weeksellaceae</taxon>
        <taxon>Chryseobacterium group</taxon>
        <taxon>Chryseobacterium</taxon>
    </lineage>
</organism>
<feature type="domain" description="Double-GTPase 2" evidence="1">
    <location>
        <begin position="73"/>
        <end position="278"/>
    </location>
</feature>
<dbReference type="Pfam" id="PF19993">
    <property type="entry name" value="DO-GTPase2"/>
    <property type="match status" value="1"/>
</dbReference>
<keyword evidence="3" id="KW-1185">Reference proteome</keyword>
<dbReference type="AlphaFoldDB" id="A0A1K2IKU4"/>
<protein>
    <recommendedName>
        <fullName evidence="1">Double-GTPase 2 domain-containing protein</fullName>
    </recommendedName>
</protein>
<dbReference type="SUPFAM" id="SSF52540">
    <property type="entry name" value="P-loop containing nucleoside triphosphate hydrolases"/>
    <property type="match status" value="1"/>
</dbReference>
<dbReference type="OrthoDB" id="9758568at2"/>
<sequence length="322" mass="35977">MRKKCSIEGCDAPKGLCKNSMSSDYQECDEWRSIDEDKADKGKSSSIETNIPWTGMELTPEDIGLLSHRSSPIIIGLIGSANAGKTSYIGMLYTLLFNGRKFNNWSFAGSYTLNAWEAQAKSLKINSKGKVPFPKSTPSHPDYYSLYHLALKKDKRLYDILFADSSGEVFTKWATDTENSEAENAKWIYQNSDGFIFFVDCEALIIGRGGARRPILQLAGQISSNLGTRKVVVVWSKAEKINEISAPLKKSIDEGLQRFFPNAPHLYISNFSASPDDEYCYVNNLATSETILDKITQSQKLRLTPIISNSPDFFFSYGTSNQ</sequence>
<evidence type="ECO:0000313" key="3">
    <source>
        <dbReference type="Proteomes" id="UP000182034"/>
    </source>
</evidence>
<proteinExistence type="predicted"/>
<dbReference type="Proteomes" id="UP000182034">
    <property type="component" value="Unassembled WGS sequence"/>
</dbReference>
<dbReference type="RefSeq" id="WP_072408567.1">
    <property type="nucleotide sequence ID" value="NZ_FPKW01000004.1"/>
</dbReference>
<dbReference type="Gene3D" id="3.40.50.300">
    <property type="entry name" value="P-loop containing nucleotide triphosphate hydrolases"/>
    <property type="match status" value="1"/>
</dbReference>
<reference evidence="3" key="1">
    <citation type="submission" date="2016-10" db="EMBL/GenBank/DDBJ databases">
        <authorList>
            <person name="Varghese N."/>
            <person name="Submissions S."/>
        </authorList>
    </citation>
    <scope>NUCLEOTIDE SEQUENCE [LARGE SCALE GENOMIC DNA]</scope>
    <source>
        <strain evidence="3">SUR2</strain>
    </source>
</reference>
<dbReference type="InterPro" id="IPR045528">
    <property type="entry name" value="DO-GTPase2"/>
</dbReference>
<name>A0A1K2IKU4_9FLAO</name>
<accession>A0A1K2IKU4</accession>